<gene>
    <name evidence="1" type="ORF">PIB30_112976</name>
</gene>
<proteinExistence type="predicted"/>
<dbReference type="EMBL" id="JASCZI010189834">
    <property type="protein sequence ID" value="MED6191108.1"/>
    <property type="molecule type" value="Genomic_DNA"/>
</dbReference>
<protein>
    <submittedName>
        <fullName evidence="1">Uncharacterized protein</fullName>
    </submittedName>
</protein>
<keyword evidence="2" id="KW-1185">Reference proteome</keyword>
<evidence type="ECO:0000313" key="1">
    <source>
        <dbReference type="EMBL" id="MED6191108.1"/>
    </source>
</evidence>
<evidence type="ECO:0000313" key="2">
    <source>
        <dbReference type="Proteomes" id="UP001341840"/>
    </source>
</evidence>
<organism evidence="1 2">
    <name type="scientific">Stylosanthes scabra</name>
    <dbReference type="NCBI Taxonomy" id="79078"/>
    <lineage>
        <taxon>Eukaryota</taxon>
        <taxon>Viridiplantae</taxon>
        <taxon>Streptophyta</taxon>
        <taxon>Embryophyta</taxon>
        <taxon>Tracheophyta</taxon>
        <taxon>Spermatophyta</taxon>
        <taxon>Magnoliopsida</taxon>
        <taxon>eudicotyledons</taxon>
        <taxon>Gunneridae</taxon>
        <taxon>Pentapetalae</taxon>
        <taxon>rosids</taxon>
        <taxon>fabids</taxon>
        <taxon>Fabales</taxon>
        <taxon>Fabaceae</taxon>
        <taxon>Papilionoideae</taxon>
        <taxon>50 kb inversion clade</taxon>
        <taxon>dalbergioids sensu lato</taxon>
        <taxon>Dalbergieae</taxon>
        <taxon>Pterocarpus clade</taxon>
        <taxon>Stylosanthes</taxon>
    </lineage>
</organism>
<comment type="caution">
    <text evidence="1">The sequence shown here is derived from an EMBL/GenBank/DDBJ whole genome shotgun (WGS) entry which is preliminary data.</text>
</comment>
<feature type="non-terminal residue" evidence="1">
    <location>
        <position position="1"/>
    </location>
</feature>
<sequence>PLEQLTKAVTVWRCSRDGCPTVVVMVLLQKKGRKMAAIECGGSRVSDGRFGWLMDVWVR</sequence>
<dbReference type="Proteomes" id="UP001341840">
    <property type="component" value="Unassembled WGS sequence"/>
</dbReference>
<accession>A0ABU6X3L5</accession>
<reference evidence="1 2" key="1">
    <citation type="journal article" date="2023" name="Plants (Basel)">
        <title>Bridging the Gap: Combining Genomics and Transcriptomics Approaches to Understand Stylosanthes scabra, an Orphan Legume from the Brazilian Caatinga.</title>
        <authorList>
            <person name="Ferreira-Neto J.R.C."/>
            <person name="da Silva M.D."/>
            <person name="Binneck E."/>
            <person name="de Melo N.F."/>
            <person name="da Silva R.H."/>
            <person name="de Melo A.L.T.M."/>
            <person name="Pandolfi V."/>
            <person name="Bustamante F.O."/>
            <person name="Brasileiro-Vidal A.C."/>
            <person name="Benko-Iseppon A.M."/>
        </authorList>
    </citation>
    <scope>NUCLEOTIDE SEQUENCE [LARGE SCALE GENOMIC DNA]</scope>
    <source>
        <tissue evidence="1">Leaves</tissue>
    </source>
</reference>
<name>A0ABU6X3L5_9FABA</name>